<sequence>MAPVTVPWSRLIRFVSAEDNEIYFGDAVVPDDDFDIGLPENLPSLKARIIKGDALSSTCTVTDKTVQVKKLLGPLTTKMVPSIRCIGGNYLSHLRELGVTPPKYPQMFAKTSNALAGYGDDILIPKIAQDDQMDYEAELAFVIGRDVKNVKKEDALDYVLGYTSANDVSARKWQLDPELLDKFPPPQVVFGKSFDGFCPIGPAIISTRTLKDPHVVSLRTLVNGEQRQSSNTKELQFNIPEIIEFLSQSTTLNAGSIVLTGAPGGVGFAMKPQVWLKDGDEVQIRFGKVGTLVNRFVNEV</sequence>
<keyword evidence="5" id="KW-1185">Reference proteome</keyword>
<dbReference type="GO" id="GO:0046872">
    <property type="term" value="F:metal ion binding"/>
    <property type="evidence" value="ECO:0007669"/>
    <property type="project" value="UniProtKB-KW"/>
</dbReference>
<dbReference type="FunFam" id="3.90.850.10:FF:000002">
    <property type="entry name" value="2-hydroxyhepta-2,4-diene-1,7-dioate isomerase"/>
    <property type="match status" value="1"/>
</dbReference>
<dbReference type="EMBL" id="JAPDRK010000004">
    <property type="protein sequence ID" value="KAJ9612956.1"/>
    <property type="molecule type" value="Genomic_DNA"/>
</dbReference>
<dbReference type="InterPro" id="IPR036663">
    <property type="entry name" value="Fumarylacetoacetase_C_sf"/>
</dbReference>
<comment type="similarity">
    <text evidence="1">Belongs to the FAH family.</text>
</comment>
<gene>
    <name evidence="4" type="ORF">H2200_002897</name>
</gene>
<dbReference type="PANTHER" id="PTHR11820:SF100">
    <property type="entry name" value="FUMARYLACETOACETATE HYDROLASE FAMILY PROTEIN (AFU_ORTHOLOGUE AFUA_4G01490)"/>
    <property type="match status" value="1"/>
</dbReference>
<evidence type="ECO:0000256" key="2">
    <source>
        <dbReference type="ARBA" id="ARBA00022723"/>
    </source>
</evidence>
<dbReference type="GO" id="GO:0050163">
    <property type="term" value="F:oxaloacetate tautomerase activity"/>
    <property type="evidence" value="ECO:0007669"/>
    <property type="project" value="UniProtKB-ARBA"/>
</dbReference>
<dbReference type="AlphaFoldDB" id="A0AA38XGJ6"/>
<name>A0AA38XGJ6_9EURO</name>
<keyword evidence="2" id="KW-0479">Metal-binding</keyword>
<dbReference type="SUPFAM" id="SSF56529">
    <property type="entry name" value="FAH"/>
    <property type="match status" value="1"/>
</dbReference>
<dbReference type="Proteomes" id="UP001172673">
    <property type="component" value="Unassembled WGS sequence"/>
</dbReference>
<evidence type="ECO:0000259" key="3">
    <source>
        <dbReference type="Pfam" id="PF01557"/>
    </source>
</evidence>
<dbReference type="PANTHER" id="PTHR11820">
    <property type="entry name" value="ACYLPYRUVASE"/>
    <property type="match status" value="1"/>
</dbReference>
<proteinExistence type="inferred from homology"/>
<feature type="domain" description="Fumarylacetoacetase-like C-terminal" evidence="3">
    <location>
        <begin position="83"/>
        <end position="296"/>
    </location>
</feature>
<accession>A0AA38XGJ6</accession>
<dbReference type="InterPro" id="IPR011234">
    <property type="entry name" value="Fumarylacetoacetase-like_C"/>
</dbReference>
<dbReference type="Gene3D" id="3.90.850.10">
    <property type="entry name" value="Fumarylacetoacetase-like, C-terminal domain"/>
    <property type="match status" value="1"/>
</dbReference>
<reference evidence="4" key="1">
    <citation type="submission" date="2022-10" db="EMBL/GenBank/DDBJ databases">
        <title>Culturing micro-colonial fungi from biological soil crusts in the Mojave desert and describing Neophaeococcomyces mojavensis, and introducing the new genera and species Taxawa tesnikishii.</title>
        <authorList>
            <person name="Kurbessoian T."/>
            <person name="Stajich J.E."/>
        </authorList>
    </citation>
    <scope>NUCLEOTIDE SEQUENCE</scope>
    <source>
        <strain evidence="4">TK_41</strain>
    </source>
</reference>
<protein>
    <recommendedName>
        <fullName evidence="3">Fumarylacetoacetase-like C-terminal domain-containing protein</fullName>
    </recommendedName>
</protein>
<dbReference type="Pfam" id="PF01557">
    <property type="entry name" value="FAA_hydrolase"/>
    <property type="match status" value="1"/>
</dbReference>
<dbReference type="GO" id="GO:0006107">
    <property type="term" value="P:oxaloacetate metabolic process"/>
    <property type="evidence" value="ECO:0007669"/>
    <property type="project" value="UniProtKB-ARBA"/>
</dbReference>
<organism evidence="4 5">
    <name type="scientific">Cladophialophora chaetospira</name>
    <dbReference type="NCBI Taxonomy" id="386627"/>
    <lineage>
        <taxon>Eukaryota</taxon>
        <taxon>Fungi</taxon>
        <taxon>Dikarya</taxon>
        <taxon>Ascomycota</taxon>
        <taxon>Pezizomycotina</taxon>
        <taxon>Eurotiomycetes</taxon>
        <taxon>Chaetothyriomycetidae</taxon>
        <taxon>Chaetothyriales</taxon>
        <taxon>Herpotrichiellaceae</taxon>
        <taxon>Cladophialophora</taxon>
    </lineage>
</organism>
<evidence type="ECO:0000313" key="4">
    <source>
        <dbReference type="EMBL" id="KAJ9612956.1"/>
    </source>
</evidence>
<evidence type="ECO:0000313" key="5">
    <source>
        <dbReference type="Proteomes" id="UP001172673"/>
    </source>
</evidence>
<evidence type="ECO:0000256" key="1">
    <source>
        <dbReference type="ARBA" id="ARBA00010211"/>
    </source>
</evidence>
<comment type="caution">
    <text evidence="4">The sequence shown here is derived from an EMBL/GenBank/DDBJ whole genome shotgun (WGS) entry which is preliminary data.</text>
</comment>